<organism evidence="2 3">
    <name type="scientific">candidate division WOR-3 bacterium JGI_Cruoil_03_51_56</name>
    <dbReference type="NCBI Taxonomy" id="1973747"/>
    <lineage>
        <taxon>Bacteria</taxon>
        <taxon>Bacteria division WOR-3</taxon>
    </lineage>
</organism>
<proteinExistence type="predicted"/>
<evidence type="ECO:0000313" key="3">
    <source>
        <dbReference type="Proteomes" id="UP000215559"/>
    </source>
</evidence>
<dbReference type="AlphaFoldDB" id="A0A235BYD6"/>
<name>A0A235BYD6_UNCW3</name>
<reference evidence="2 3" key="1">
    <citation type="submission" date="2017-07" db="EMBL/GenBank/DDBJ databases">
        <title>Recovery of genomes from metagenomes via a dereplication, aggregation, and scoring strategy.</title>
        <authorList>
            <person name="Sieber C.M."/>
            <person name="Probst A.J."/>
            <person name="Sharrar A."/>
            <person name="Thomas B.C."/>
            <person name="Hess M."/>
            <person name="Tringe S.G."/>
            <person name="Banfield J.F."/>
        </authorList>
    </citation>
    <scope>NUCLEOTIDE SEQUENCE [LARGE SCALE GENOMIC DNA]</scope>
    <source>
        <strain evidence="2">JGI_Cruoil_03_51_56</strain>
    </source>
</reference>
<accession>A0A235BYD6</accession>
<comment type="caution">
    <text evidence="2">The sequence shown here is derived from an EMBL/GenBank/DDBJ whole genome shotgun (WGS) entry which is preliminary data.</text>
</comment>
<feature type="region of interest" description="Disordered" evidence="1">
    <location>
        <begin position="38"/>
        <end position="58"/>
    </location>
</feature>
<gene>
    <name evidence="2" type="ORF">CH330_01865</name>
</gene>
<protein>
    <submittedName>
        <fullName evidence="2">Uncharacterized protein</fullName>
    </submittedName>
</protein>
<dbReference type="Proteomes" id="UP000215559">
    <property type="component" value="Unassembled WGS sequence"/>
</dbReference>
<dbReference type="EMBL" id="NOZP01000036">
    <property type="protein sequence ID" value="OYD16807.1"/>
    <property type="molecule type" value="Genomic_DNA"/>
</dbReference>
<sequence>MGILNQERKKRTNPGRIPFFLTFWADSIMKCNTLDSERSRIPNRASEREAASPQEPGKEPRLVVMWRELVDDKVEILCRFHCPGTLPMEWGRAFMCYTQS</sequence>
<evidence type="ECO:0000313" key="2">
    <source>
        <dbReference type="EMBL" id="OYD16807.1"/>
    </source>
</evidence>
<evidence type="ECO:0000256" key="1">
    <source>
        <dbReference type="SAM" id="MobiDB-lite"/>
    </source>
</evidence>